<name>A0A2H1EEX2_9ARCH</name>
<dbReference type="InterPro" id="IPR025924">
    <property type="entry name" value="YHYH_dom"/>
</dbReference>
<evidence type="ECO:0000256" key="1">
    <source>
        <dbReference type="SAM" id="MobiDB-lite"/>
    </source>
</evidence>
<dbReference type="PANTHER" id="PTHR30289:SF8">
    <property type="entry name" value="YHYH DOMAIN-CONTAINING PROTEIN"/>
    <property type="match status" value="1"/>
</dbReference>
<dbReference type="RefSeq" id="WP_133124030.1">
    <property type="nucleotide sequence ID" value="NZ_FRFC01000003.1"/>
</dbReference>
<keyword evidence="4" id="KW-1185">Reference proteome</keyword>
<dbReference type="Pfam" id="PF14240">
    <property type="entry name" value="YHYH"/>
    <property type="match status" value="1"/>
</dbReference>
<gene>
    <name evidence="3" type="ORF">NSIN_20091</name>
</gene>
<reference evidence="4" key="1">
    <citation type="submission" date="2016-12" db="EMBL/GenBank/DDBJ databases">
        <authorList>
            <person name="Herbold C."/>
        </authorList>
    </citation>
    <scope>NUCLEOTIDE SEQUENCE [LARGE SCALE GENOMIC DNA]</scope>
</reference>
<dbReference type="EMBL" id="FRFC01000003">
    <property type="protein sequence ID" value="SHO43530.1"/>
    <property type="molecule type" value="Genomic_DNA"/>
</dbReference>
<evidence type="ECO:0000313" key="3">
    <source>
        <dbReference type="EMBL" id="SHO43530.1"/>
    </source>
</evidence>
<protein>
    <recommendedName>
        <fullName evidence="2">YHYH domain-containing protein</fullName>
    </recommendedName>
</protein>
<feature type="region of interest" description="Disordered" evidence="1">
    <location>
        <begin position="412"/>
        <end position="444"/>
    </location>
</feature>
<organism evidence="3 4">
    <name type="scientific">Nitrosotalea sinensis</name>
    <dbReference type="NCBI Taxonomy" id="1499975"/>
    <lineage>
        <taxon>Archaea</taxon>
        <taxon>Nitrososphaerota</taxon>
        <taxon>Nitrososphaeria</taxon>
        <taxon>Nitrosotaleales</taxon>
        <taxon>Nitrosotaleaceae</taxon>
        <taxon>Nitrosotalea</taxon>
    </lineage>
</organism>
<evidence type="ECO:0000313" key="4">
    <source>
        <dbReference type="Proteomes" id="UP000232412"/>
    </source>
</evidence>
<evidence type="ECO:0000259" key="2">
    <source>
        <dbReference type="Pfam" id="PF14240"/>
    </source>
</evidence>
<sequence>MNLLIILLIAVSITCSILFLSDATGQENYIPSWLKNNAKWWSQGQITDYEFISGIQYLAQKGIIQIPIQNQTLTNTQQTPDWVNNTKEWASGNISNNDFVKTIQFFVQKGTHSKPVDNSITNYTNSLATTQVLLSDKNLLTMAGNKYADGNIQLGDGKYVTTGPQKGFIYLCHIPPMGRGASGTGPWINGDTWNFLQKPSVSGSVSWPNAVFSDTVLGDTRILSGNDLPIGNTTGNFPISPNDAISKYDQNPNSILVQSFTDKLPANPTYSDTPYCMGGEVGIMLSGVPLFDGFDAELRDAQAHEGQDSCNGHPQEKGMYHYHGLSSCFKDPSEKTILGYALDGFPITGPKVSNDKYLTTDDLDECHGITSEIIENGVPVVTYHYVMTYDFPYSASCFRGKPAEYMVISEQNQNTPNQNTSNQSTIQDGQNQNNPRTPPQEAIDACSNKTIGNQCSFTSPHGDEISGICQTPPNSQLACVPH</sequence>
<proteinExistence type="predicted"/>
<feature type="compositionally biased region" description="Low complexity" evidence="1">
    <location>
        <begin position="412"/>
        <end position="427"/>
    </location>
</feature>
<dbReference type="PANTHER" id="PTHR30289">
    <property type="entry name" value="UNCHARACTERIZED PROTEIN YBCL-RELATED"/>
    <property type="match status" value="1"/>
</dbReference>
<dbReference type="Proteomes" id="UP000232412">
    <property type="component" value="Unassembled WGS sequence"/>
</dbReference>
<accession>A0A2H1EEX2</accession>
<dbReference type="AlphaFoldDB" id="A0A2H1EEX2"/>
<feature type="domain" description="YHYH" evidence="2">
    <location>
        <begin position="263"/>
        <end position="351"/>
    </location>
</feature>